<evidence type="ECO:0000259" key="1">
    <source>
        <dbReference type="Pfam" id="PF00078"/>
    </source>
</evidence>
<keyword evidence="3" id="KW-1185">Reference proteome</keyword>
<dbReference type="PANTHER" id="PTHR47027:SF20">
    <property type="entry name" value="REVERSE TRANSCRIPTASE-LIKE PROTEIN WITH RNA-DIRECTED DNA POLYMERASE DOMAIN"/>
    <property type="match status" value="1"/>
</dbReference>
<proteinExistence type="predicted"/>
<dbReference type="PANTHER" id="PTHR47027">
    <property type="entry name" value="REVERSE TRANSCRIPTASE DOMAIN-CONTAINING PROTEIN"/>
    <property type="match status" value="1"/>
</dbReference>
<evidence type="ECO:0000313" key="3">
    <source>
        <dbReference type="Proteomes" id="UP000478052"/>
    </source>
</evidence>
<comment type="caution">
    <text evidence="2">The sequence shown here is derived from an EMBL/GenBank/DDBJ whole genome shotgun (WGS) entry which is preliminary data.</text>
</comment>
<dbReference type="Proteomes" id="UP000478052">
    <property type="component" value="Unassembled WGS sequence"/>
</dbReference>
<keyword evidence="2" id="KW-0808">Transferase</keyword>
<dbReference type="OrthoDB" id="6627741at2759"/>
<evidence type="ECO:0000313" key="2">
    <source>
        <dbReference type="EMBL" id="KAF0767279.1"/>
    </source>
</evidence>
<dbReference type="Pfam" id="PF00078">
    <property type="entry name" value="RVT_1"/>
    <property type="match status" value="1"/>
</dbReference>
<dbReference type="AlphaFoldDB" id="A0A6G0Z8X9"/>
<reference evidence="2 3" key="1">
    <citation type="submission" date="2019-08" db="EMBL/GenBank/DDBJ databases">
        <title>Whole genome of Aphis craccivora.</title>
        <authorList>
            <person name="Voronova N.V."/>
            <person name="Shulinski R.S."/>
            <person name="Bandarenka Y.V."/>
            <person name="Zhorov D.G."/>
            <person name="Warner D."/>
        </authorList>
    </citation>
    <scope>NUCLEOTIDE SEQUENCE [LARGE SCALE GENOMIC DNA]</scope>
    <source>
        <strain evidence="2">180601</strain>
        <tissue evidence="2">Whole Body</tissue>
    </source>
</reference>
<gene>
    <name evidence="2" type="ORF">FWK35_00012028</name>
</gene>
<name>A0A6G0Z8X9_APHCR</name>
<keyword evidence="2" id="KW-0695">RNA-directed DNA polymerase</keyword>
<protein>
    <submittedName>
        <fullName evidence="2">Reverse transcriptase domain-containing protein</fullName>
    </submittedName>
</protein>
<feature type="domain" description="Reverse transcriptase" evidence="1">
    <location>
        <begin position="24"/>
        <end position="138"/>
    </location>
</feature>
<dbReference type="EMBL" id="VUJU01001005">
    <property type="protein sequence ID" value="KAF0767279.1"/>
    <property type="molecule type" value="Genomic_DNA"/>
</dbReference>
<accession>A0A6G0Z8X9</accession>
<dbReference type="InterPro" id="IPR000477">
    <property type="entry name" value="RT_dom"/>
</dbReference>
<sequence length="154" mass="18205">MAGKDIMKEMQSFISDIWRDIGIASNYRGISLLDPAYKILSIALLRRLEVYAEEILAEYQTGFRRGKSITDHIFTLRQLMEKCYEYNKDLHILFVAFKQAYDSIDREQLWIAFRNFRIPKKIVKLVEICNQQTFCKIRFIGETSENFECKTGLK</sequence>
<organism evidence="2 3">
    <name type="scientific">Aphis craccivora</name>
    <name type="common">Cowpea aphid</name>
    <dbReference type="NCBI Taxonomy" id="307492"/>
    <lineage>
        <taxon>Eukaryota</taxon>
        <taxon>Metazoa</taxon>
        <taxon>Ecdysozoa</taxon>
        <taxon>Arthropoda</taxon>
        <taxon>Hexapoda</taxon>
        <taxon>Insecta</taxon>
        <taxon>Pterygota</taxon>
        <taxon>Neoptera</taxon>
        <taxon>Paraneoptera</taxon>
        <taxon>Hemiptera</taxon>
        <taxon>Sternorrhyncha</taxon>
        <taxon>Aphidomorpha</taxon>
        <taxon>Aphidoidea</taxon>
        <taxon>Aphididae</taxon>
        <taxon>Aphidini</taxon>
        <taxon>Aphis</taxon>
        <taxon>Aphis</taxon>
    </lineage>
</organism>
<keyword evidence="2" id="KW-0548">Nucleotidyltransferase</keyword>
<dbReference type="GO" id="GO:0003964">
    <property type="term" value="F:RNA-directed DNA polymerase activity"/>
    <property type="evidence" value="ECO:0007669"/>
    <property type="project" value="UniProtKB-KW"/>
</dbReference>